<sequence>MHLQSPLVLLGLSPFALRASAGRELHSAVPYFSRMPRLPHAGRYWQYLFRQPPWQVSARATHLLVSMALLPSYWLSRRLRMGCVNFFTSHDENAAKAGGCHAIWSPGFYMREARAANVGMPTHCPNPWGHNDGRPAM</sequence>
<evidence type="ECO:0008006" key="4">
    <source>
        <dbReference type="Google" id="ProtNLM"/>
    </source>
</evidence>
<organism evidence="2 3">
    <name type="scientific">Hohenbuehelia grisea</name>
    <dbReference type="NCBI Taxonomy" id="104357"/>
    <lineage>
        <taxon>Eukaryota</taxon>
        <taxon>Fungi</taxon>
        <taxon>Dikarya</taxon>
        <taxon>Basidiomycota</taxon>
        <taxon>Agaricomycotina</taxon>
        <taxon>Agaricomycetes</taxon>
        <taxon>Agaricomycetidae</taxon>
        <taxon>Agaricales</taxon>
        <taxon>Pleurotineae</taxon>
        <taxon>Pleurotaceae</taxon>
        <taxon>Hohenbuehelia</taxon>
    </lineage>
</organism>
<keyword evidence="3" id="KW-1185">Reference proteome</keyword>
<reference evidence="3" key="1">
    <citation type="submission" date="2024-06" db="EMBL/GenBank/DDBJ databases">
        <title>Multi-omics analyses provide insights into the biosynthesis of the anticancer antibiotic pleurotin in Hohenbuehelia grisea.</title>
        <authorList>
            <person name="Weaver J.A."/>
            <person name="Alberti F."/>
        </authorList>
    </citation>
    <scope>NUCLEOTIDE SEQUENCE [LARGE SCALE GENOMIC DNA]</scope>
    <source>
        <strain evidence="3">T-177</strain>
    </source>
</reference>
<dbReference type="EMBL" id="JASNQZ010000015">
    <property type="protein sequence ID" value="KAL0947266.1"/>
    <property type="molecule type" value="Genomic_DNA"/>
</dbReference>
<gene>
    <name evidence="2" type="ORF">HGRIS_013388</name>
</gene>
<evidence type="ECO:0000313" key="3">
    <source>
        <dbReference type="Proteomes" id="UP001556367"/>
    </source>
</evidence>
<evidence type="ECO:0000313" key="2">
    <source>
        <dbReference type="EMBL" id="KAL0947266.1"/>
    </source>
</evidence>
<accession>A0ABR3IVA5</accession>
<feature type="chain" id="PRO_5045286800" description="Secreted protein" evidence="1">
    <location>
        <begin position="22"/>
        <end position="137"/>
    </location>
</feature>
<comment type="caution">
    <text evidence="2">The sequence shown here is derived from an EMBL/GenBank/DDBJ whole genome shotgun (WGS) entry which is preliminary data.</text>
</comment>
<dbReference type="Proteomes" id="UP001556367">
    <property type="component" value="Unassembled WGS sequence"/>
</dbReference>
<keyword evidence="1" id="KW-0732">Signal</keyword>
<name>A0ABR3IVA5_9AGAR</name>
<protein>
    <recommendedName>
        <fullName evidence="4">Secreted protein</fullName>
    </recommendedName>
</protein>
<evidence type="ECO:0000256" key="1">
    <source>
        <dbReference type="SAM" id="SignalP"/>
    </source>
</evidence>
<feature type="signal peptide" evidence="1">
    <location>
        <begin position="1"/>
        <end position="21"/>
    </location>
</feature>
<proteinExistence type="predicted"/>